<sequence>MPASFPYMEEVPISQDRAQEHLPHASIPLFFFFCSSIPNDTSVMTPQVHHSKQHHALHFNILHLNSAHCLRSHRIAALSPILRHGGCQTRFQGRICIDICAYRAHTYAPRTTALTRKPIAPRAGALRGDPPSQLAGRDWAGIPQDLGSRQGKKVEGKKTILPLSTATICPPSSENRTKERLQASKNLVLTARINIDIDFIWKQPQIPNWPNIASRMRAIVNPIWDKLSAPFSAQIHLRCKWRKLILAWRTLLPQYHGPMVDRIPAFHVRSFTED</sequence>
<proteinExistence type="predicted"/>
<feature type="region of interest" description="Disordered" evidence="1">
    <location>
        <begin position="122"/>
        <end position="152"/>
    </location>
</feature>
<name>A0A1J7IXK5_9PEZI</name>
<dbReference type="EMBL" id="KV875121">
    <property type="protein sequence ID" value="OIW22328.1"/>
    <property type="molecule type" value="Genomic_DNA"/>
</dbReference>
<evidence type="ECO:0000256" key="1">
    <source>
        <dbReference type="SAM" id="MobiDB-lite"/>
    </source>
</evidence>
<reference evidence="2 3" key="1">
    <citation type="submission" date="2016-10" db="EMBL/GenBank/DDBJ databases">
        <title>Draft genome sequence of Coniochaeta ligniaria NRRL30616, a lignocellulolytic fungus for bioabatement of inhibitors in plant biomass hydrolysates.</title>
        <authorList>
            <consortium name="DOE Joint Genome Institute"/>
            <person name="Jimenez D.J."/>
            <person name="Hector R.E."/>
            <person name="Riley R."/>
            <person name="Sun H."/>
            <person name="Grigoriev I.V."/>
            <person name="Van Elsas J.D."/>
            <person name="Nichols N.N."/>
        </authorList>
    </citation>
    <scope>NUCLEOTIDE SEQUENCE [LARGE SCALE GENOMIC DNA]</scope>
    <source>
        <strain evidence="2 3">NRRL 30616</strain>
    </source>
</reference>
<evidence type="ECO:0000313" key="3">
    <source>
        <dbReference type="Proteomes" id="UP000182658"/>
    </source>
</evidence>
<organism evidence="2 3">
    <name type="scientific">Coniochaeta ligniaria NRRL 30616</name>
    <dbReference type="NCBI Taxonomy" id="1408157"/>
    <lineage>
        <taxon>Eukaryota</taxon>
        <taxon>Fungi</taxon>
        <taxon>Dikarya</taxon>
        <taxon>Ascomycota</taxon>
        <taxon>Pezizomycotina</taxon>
        <taxon>Sordariomycetes</taxon>
        <taxon>Sordariomycetidae</taxon>
        <taxon>Coniochaetales</taxon>
        <taxon>Coniochaetaceae</taxon>
        <taxon>Coniochaeta</taxon>
    </lineage>
</organism>
<dbReference type="AlphaFoldDB" id="A0A1J7IXK5"/>
<evidence type="ECO:0000313" key="2">
    <source>
        <dbReference type="EMBL" id="OIW22328.1"/>
    </source>
</evidence>
<dbReference type="InParanoid" id="A0A1J7IXK5"/>
<protein>
    <submittedName>
        <fullName evidence="2">Uncharacterized protein</fullName>
    </submittedName>
</protein>
<dbReference type="Proteomes" id="UP000182658">
    <property type="component" value="Unassembled WGS sequence"/>
</dbReference>
<gene>
    <name evidence="2" type="ORF">CONLIGDRAFT_687658</name>
</gene>
<accession>A0A1J7IXK5</accession>
<keyword evidence="3" id="KW-1185">Reference proteome</keyword>